<evidence type="ECO:0000259" key="9">
    <source>
        <dbReference type="PROSITE" id="PS50850"/>
    </source>
</evidence>
<comment type="similarity">
    <text evidence="2">Belongs to the major facilitator superfamily. EmrB family.</text>
</comment>
<keyword evidence="4" id="KW-1003">Cell membrane</keyword>
<feature type="transmembrane region" description="Helical" evidence="8">
    <location>
        <begin position="58"/>
        <end position="78"/>
    </location>
</feature>
<feature type="transmembrane region" description="Helical" evidence="8">
    <location>
        <begin position="309"/>
        <end position="329"/>
    </location>
</feature>
<dbReference type="CDD" id="cd17503">
    <property type="entry name" value="MFS_LmrB_MDR_like"/>
    <property type="match status" value="1"/>
</dbReference>
<dbReference type="EMBL" id="JBHUIY010000035">
    <property type="protein sequence ID" value="MFD2235087.1"/>
    <property type="molecule type" value="Genomic_DNA"/>
</dbReference>
<gene>
    <name evidence="10" type="ORF">ACFSNB_14840</name>
</gene>
<evidence type="ECO:0000256" key="5">
    <source>
        <dbReference type="ARBA" id="ARBA00022692"/>
    </source>
</evidence>
<feature type="transmembrane region" description="Helical" evidence="8">
    <location>
        <begin position="276"/>
        <end position="297"/>
    </location>
</feature>
<evidence type="ECO:0000313" key="11">
    <source>
        <dbReference type="Proteomes" id="UP001597296"/>
    </source>
</evidence>
<sequence>MTPATPRPEGERTEPGAWLAVVAGTLGAFMATLDISIVNAALPTIQGEIGASATEGTWITTAYLVAEIVIIPLSAWLVRLLGLRSFLLLVAGLFTAFSILCGLSTSLAMIIVGRSGQGLSGGAMIPTAMTIIATRLPPHRQMMGNALFGMTAILGPVLGPLVGGMLTDTVSWRAAFFINLPIGIALATLLLTGLRHERSNLGLIREADWLGIGGMTLGLGCLTVVLEEGQREQWFESALILRLCLAAGLGFALLLAGQMMARRPVIRLRLLLDPQFGSVVMMGILLGMVLYGTSYLIPQFLAAIADYNASQAGRIVLLGGVPSLILMPLTPLLMRGLDIRIAVALGLLTMAVSCWLETGLTADSVGGDFVLSQLLRGVGQVLGILFLNQAAMTSVPPDQAGDAAGLFNAARNMGGSIALAGIATLQDQRLWLHSRRIEETLSANAVSTHDYLTLLGQGESVAGMVSLARIIQQQALVMTFNDLFWLLGTGVAVVTVLVVFLRPLRSGAEAMAR</sequence>
<dbReference type="InterPro" id="IPR004638">
    <property type="entry name" value="EmrB-like"/>
</dbReference>
<accession>A0ABW5CE32</accession>
<dbReference type="PROSITE" id="PS50850">
    <property type="entry name" value="MFS"/>
    <property type="match status" value="1"/>
</dbReference>
<evidence type="ECO:0000256" key="6">
    <source>
        <dbReference type="ARBA" id="ARBA00022989"/>
    </source>
</evidence>
<keyword evidence="3" id="KW-0813">Transport</keyword>
<dbReference type="PANTHER" id="PTHR42718:SF9">
    <property type="entry name" value="MAJOR FACILITATOR SUPERFAMILY MULTIDRUG TRANSPORTER MFSC"/>
    <property type="match status" value="1"/>
</dbReference>
<feature type="transmembrane region" description="Helical" evidence="8">
    <location>
        <begin position="146"/>
        <end position="166"/>
    </location>
</feature>
<feature type="transmembrane region" description="Helical" evidence="8">
    <location>
        <begin position="483"/>
        <end position="504"/>
    </location>
</feature>
<dbReference type="Gene3D" id="1.20.1250.20">
    <property type="entry name" value="MFS general substrate transporter like domains"/>
    <property type="match status" value="1"/>
</dbReference>
<dbReference type="RefSeq" id="WP_377317937.1">
    <property type="nucleotide sequence ID" value="NZ_JBHUIY010000035.1"/>
</dbReference>
<organism evidence="10 11">
    <name type="scientific">Phaeospirillum tilakii</name>
    <dbReference type="NCBI Taxonomy" id="741673"/>
    <lineage>
        <taxon>Bacteria</taxon>
        <taxon>Pseudomonadati</taxon>
        <taxon>Pseudomonadota</taxon>
        <taxon>Alphaproteobacteria</taxon>
        <taxon>Rhodospirillales</taxon>
        <taxon>Rhodospirillaceae</taxon>
        <taxon>Phaeospirillum</taxon>
    </lineage>
</organism>
<evidence type="ECO:0000256" key="1">
    <source>
        <dbReference type="ARBA" id="ARBA00004651"/>
    </source>
</evidence>
<feature type="transmembrane region" description="Helical" evidence="8">
    <location>
        <begin position="85"/>
        <end position="112"/>
    </location>
</feature>
<comment type="subcellular location">
    <subcellularLocation>
        <location evidence="1">Cell membrane</location>
        <topology evidence="1">Multi-pass membrane protein</topology>
    </subcellularLocation>
</comment>
<dbReference type="InterPro" id="IPR011701">
    <property type="entry name" value="MFS"/>
</dbReference>
<dbReference type="InterPro" id="IPR036259">
    <property type="entry name" value="MFS_trans_sf"/>
</dbReference>
<feature type="transmembrane region" description="Helical" evidence="8">
    <location>
        <begin position="341"/>
        <end position="362"/>
    </location>
</feature>
<name>A0ABW5CE32_9PROT</name>
<comment type="caution">
    <text evidence="10">The sequence shown here is derived from an EMBL/GenBank/DDBJ whole genome shotgun (WGS) entry which is preliminary data.</text>
</comment>
<evidence type="ECO:0000256" key="3">
    <source>
        <dbReference type="ARBA" id="ARBA00022448"/>
    </source>
</evidence>
<dbReference type="NCBIfam" id="TIGR00711">
    <property type="entry name" value="efflux_EmrB"/>
    <property type="match status" value="1"/>
</dbReference>
<keyword evidence="5 8" id="KW-0812">Transmembrane</keyword>
<feature type="transmembrane region" description="Helical" evidence="8">
    <location>
        <begin position="17"/>
        <end position="38"/>
    </location>
</feature>
<dbReference type="Proteomes" id="UP001597296">
    <property type="component" value="Unassembled WGS sequence"/>
</dbReference>
<evidence type="ECO:0000256" key="2">
    <source>
        <dbReference type="ARBA" id="ARBA00008537"/>
    </source>
</evidence>
<evidence type="ECO:0000256" key="7">
    <source>
        <dbReference type="ARBA" id="ARBA00023136"/>
    </source>
</evidence>
<keyword evidence="11" id="KW-1185">Reference proteome</keyword>
<evidence type="ECO:0000313" key="10">
    <source>
        <dbReference type="EMBL" id="MFD2235087.1"/>
    </source>
</evidence>
<feature type="transmembrane region" description="Helical" evidence="8">
    <location>
        <begin position="238"/>
        <end position="256"/>
    </location>
</feature>
<feature type="transmembrane region" description="Helical" evidence="8">
    <location>
        <begin position="172"/>
        <end position="194"/>
    </location>
</feature>
<dbReference type="Pfam" id="PF07690">
    <property type="entry name" value="MFS_1"/>
    <property type="match status" value="1"/>
</dbReference>
<evidence type="ECO:0000256" key="8">
    <source>
        <dbReference type="SAM" id="Phobius"/>
    </source>
</evidence>
<dbReference type="SUPFAM" id="SSF103473">
    <property type="entry name" value="MFS general substrate transporter"/>
    <property type="match status" value="1"/>
</dbReference>
<feature type="transmembrane region" description="Helical" evidence="8">
    <location>
        <begin position="206"/>
        <end position="226"/>
    </location>
</feature>
<evidence type="ECO:0000256" key="4">
    <source>
        <dbReference type="ARBA" id="ARBA00022475"/>
    </source>
</evidence>
<feature type="domain" description="Major facilitator superfamily (MFS) profile" evidence="9">
    <location>
        <begin position="20"/>
        <end position="506"/>
    </location>
</feature>
<reference evidence="11" key="1">
    <citation type="journal article" date="2019" name="Int. J. Syst. Evol. Microbiol.">
        <title>The Global Catalogue of Microorganisms (GCM) 10K type strain sequencing project: providing services to taxonomists for standard genome sequencing and annotation.</title>
        <authorList>
            <consortium name="The Broad Institute Genomics Platform"/>
            <consortium name="The Broad Institute Genome Sequencing Center for Infectious Disease"/>
            <person name="Wu L."/>
            <person name="Ma J."/>
        </authorList>
    </citation>
    <scope>NUCLEOTIDE SEQUENCE [LARGE SCALE GENOMIC DNA]</scope>
    <source>
        <strain evidence="11">KCTC 15012</strain>
    </source>
</reference>
<dbReference type="PANTHER" id="PTHR42718">
    <property type="entry name" value="MAJOR FACILITATOR SUPERFAMILY MULTIDRUG TRANSPORTER MFSC"/>
    <property type="match status" value="1"/>
</dbReference>
<dbReference type="InterPro" id="IPR020846">
    <property type="entry name" value="MFS_dom"/>
</dbReference>
<protein>
    <submittedName>
        <fullName evidence="10">DHA2 family efflux MFS transporter permease subunit</fullName>
    </submittedName>
</protein>
<proteinExistence type="inferred from homology"/>
<keyword evidence="7 8" id="KW-0472">Membrane</keyword>
<keyword evidence="6 8" id="KW-1133">Transmembrane helix</keyword>